<reference evidence="8 9" key="1">
    <citation type="submission" date="2024-01" db="EMBL/GenBank/DDBJ databases">
        <title>The genome of the rayed Mediterranean limpet Patella caerulea (Linnaeus, 1758).</title>
        <authorList>
            <person name="Anh-Thu Weber A."/>
            <person name="Halstead-Nussloch G."/>
        </authorList>
    </citation>
    <scope>NUCLEOTIDE SEQUENCE [LARGE SCALE GENOMIC DNA]</scope>
    <source>
        <strain evidence="8">AATW-2023a</strain>
        <tissue evidence="8">Whole specimen</tissue>
    </source>
</reference>
<dbReference type="SUPFAM" id="SSF56436">
    <property type="entry name" value="C-type lectin-like"/>
    <property type="match status" value="1"/>
</dbReference>
<name>A0AAN8G608_PATCE</name>
<evidence type="ECO:0000256" key="2">
    <source>
        <dbReference type="ARBA" id="ARBA00022525"/>
    </source>
</evidence>
<dbReference type="Proteomes" id="UP001347796">
    <property type="component" value="Unassembled WGS sequence"/>
</dbReference>
<evidence type="ECO:0000259" key="7">
    <source>
        <dbReference type="PROSITE" id="PS50948"/>
    </source>
</evidence>
<dbReference type="InterPro" id="IPR051663">
    <property type="entry name" value="CLec_Tetranectin-domain"/>
</dbReference>
<dbReference type="GO" id="GO:0005615">
    <property type="term" value="C:extracellular space"/>
    <property type="evidence" value="ECO:0007669"/>
    <property type="project" value="TreeGrafter"/>
</dbReference>
<accession>A0AAN8G608</accession>
<evidence type="ECO:0000313" key="8">
    <source>
        <dbReference type="EMBL" id="KAK6165928.1"/>
    </source>
</evidence>
<keyword evidence="2" id="KW-0964">Secreted</keyword>
<organism evidence="8 9">
    <name type="scientific">Patella caerulea</name>
    <name type="common">Rayed Mediterranean limpet</name>
    <dbReference type="NCBI Taxonomy" id="87958"/>
    <lineage>
        <taxon>Eukaryota</taxon>
        <taxon>Metazoa</taxon>
        <taxon>Spiralia</taxon>
        <taxon>Lophotrochozoa</taxon>
        <taxon>Mollusca</taxon>
        <taxon>Gastropoda</taxon>
        <taxon>Patellogastropoda</taxon>
        <taxon>Patelloidea</taxon>
        <taxon>Patellidae</taxon>
        <taxon>Patella</taxon>
    </lineage>
</organism>
<dbReference type="InterPro" id="IPR001304">
    <property type="entry name" value="C-type_lectin-like"/>
</dbReference>
<gene>
    <name evidence="8" type="ORF">SNE40_022734</name>
</gene>
<feature type="signal peptide" evidence="5">
    <location>
        <begin position="1"/>
        <end position="18"/>
    </location>
</feature>
<dbReference type="InterPro" id="IPR016187">
    <property type="entry name" value="CTDL_fold"/>
</dbReference>
<evidence type="ECO:0000256" key="4">
    <source>
        <dbReference type="ARBA" id="ARBA00022734"/>
    </source>
</evidence>
<dbReference type="GO" id="GO:0008083">
    <property type="term" value="F:growth factor activity"/>
    <property type="evidence" value="ECO:0007669"/>
    <property type="project" value="TreeGrafter"/>
</dbReference>
<proteinExistence type="predicted"/>
<dbReference type="Gene3D" id="3.50.4.10">
    <property type="entry name" value="Hepatocyte Growth Factor"/>
    <property type="match status" value="1"/>
</dbReference>
<protein>
    <recommendedName>
        <fullName evidence="10">C-type lectin</fullName>
    </recommendedName>
</protein>
<dbReference type="EMBL" id="JAZGQO010000021">
    <property type="protein sequence ID" value="KAK6165928.1"/>
    <property type="molecule type" value="Genomic_DNA"/>
</dbReference>
<evidence type="ECO:0000256" key="1">
    <source>
        <dbReference type="ARBA" id="ARBA00004613"/>
    </source>
</evidence>
<keyword evidence="9" id="KW-1185">Reference proteome</keyword>
<sequence length="241" mass="27668">MTRLIVLLLIVAVNQTRGSCPEYVFKKISFNSRLVLDYLQKYVDLSVKECAERCSEVPNCSSFSYKPETTNNSECYTYNKRIWSGIASTQYDYLSTYWRLADSCPADYIYNRTYNVCYKKYAEQLMAWGDAMDLCEQDGGYLFIGNTMDKLQLLNDYFMSLPPPLITVAHYIGGNDFQQEGIWEWLDGSKTFNWPRSGAEPSGGTSENCTGVKPKESGIISFFDMNCYLMRPFVCEVPLRP</sequence>
<feature type="domain" description="Apple" evidence="7">
    <location>
        <begin position="20"/>
        <end position="104"/>
    </location>
</feature>
<dbReference type="PROSITE" id="PS50948">
    <property type="entry name" value="PAN"/>
    <property type="match status" value="1"/>
</dbReference>
<dbReference type="Gene3D" id="3.10.100.10">
    <property type="entry name" value="Mannose-Binding Protein A, subunit A"/>
    <property type="match status" value="1"/>
</dbReference>
<keyword evidence="3 5" id="KW-0732">Signal</keyword>
<dbReference type="AlphaFoldDB" id="A0AAN8G608"/>
<feature type="domain" description="C-type lectin" evidence="6">
    <location>
        <begin position="113"/>
        <end position="236"/>
    </location>
</feature>
<evidence type="ECO:0000256" key="3">
    <source>
        <dbReference type="ARBA" id="ARBA00022729"/>
    </source>
</evidence>
<dbReference type="InterPro" id="IPR016186">
    <property type="entry name" value="C-type_lectin-like/link_sf"/>
</dbReference>
<dbReference type="Pfam" id="PF00024">
    <property type="entry name" value="PAN_1"/>
    <property type="match status" value="1"/>
</dbReference>
<dbReference type="SMART" id="SM00034">
    <property type="entry name" value="CLECT"/>
    <property type="match status" value="1"/>
</dbReference>
<dbReference type="PROSITE" id="PS50041">
    <property type="entry name" value="C_TYPE_LECTIN_2"/>
    <property type="match status" value="1"/>
</dbReference>
<dbReference type="PANTHER" id="PTHR22799:SF1">
    <property type="entry name" value="C-TYPE LECTIN DOMAIN FAMILY 11 MEMBER A"/>
    <property type="match status" value="1"/>
</dbReference>
<evidence type="ECO:0000256" key="5">
    <source>
        <dbReference type="SAM" id="SignalP"/>
    </source>
</evidence>
<dbReference type="CDD" id="cd00037">
    <property type="entry name" value="CLECT"/>
    <property type="match status" value="1"/>
</dbReference>
<dbReference type="GO" id="GO:0030246">
    <property type="term" value="F:carbohydrate binding"/>
    <property type="evidence" value="ECO:0007669"/>
    <property type="project" value="UniProtKB-KW"/>
</dbReference>
<evidence type="ECO:0000313" key="9">
    <source>
        <dbReference type="Proteomes" id="UP001347796"/>
    </source>
</evidence>
<comment type="subcellular location">
    <subcellularLocation>
        <location evidence="1">Secreted</location>
    </subcellularLocation>
</comment>
<evidence type="ECO:0000259" key="6">
    <source>
        <dbReference type="PROSITE" id="PS50041"/>
    </source>
</evidence>
<dbReference type="Pfam" id="PF00059">
    <property type="entry name" value="Lectin_C"/>
    <property type="match status" value="1"/>
</dbReference>
<feature type="chain" id="PRO_5042857824" description="C-type lectin" evidence="5">
    <location>
        <begin position="19"/>
        <end position="241"/>
    </location>
</feature>
<evidence type="ECO:0008006" key="10">
    <source>
        <dbReference type="Google" id="ProtNLM"/>
    </source>
</evidence>
<dbReference type="PANTHER" id="PTHR22799">
    <property type="entry name" value="TETRANECTIN-RELATED"/>
    <property type="match status" value="1"/>
</dbReference>
<comment type="caution">
    <text evidence="8">The sequence shown here is derived from an EMBL/GenBank/DDBJ whole genome shotgun (WGS) entry which is preliminary data.</text>
</comment>
<keyword evidence="4" id="KW-0430">Lectin</keyword>
<dbReference type="InterPro" id="IPR003609">
    <property type="entry name" value="Pan_app"/>
</dbReference>